<dbReference type="EMBL" id="UINC01039314">
    <property type="protein sequence ID" value="SVB37621.1"/>
    <property type="molecule type" value="Genomic_DNA"/>
</dbReference>
<dbReference type="PANTHER" id="PTHR47062:SF1">
    <property type="entry name" value="SMALL HEAT SHOCK PROTEIN IBPA"/>
    <property type="match status" value="1"/>
</dbReference>
<dbReference type="Gene3D" id="2.60.40.790">
    <property type="match status" value="1"/>
</dbReference>
<feature type="domain" description="SHSP" evidence="1">
    <location>
        <begin position="33"/>
        <end position="140"/>
    </location>
</feature>
<accession>A0A382DIT5</accession>
<reference evidence="2" key="1">
    <citation type="submission" date="2018-05" db="EMBL/GenBank/DDBJ databases">
        <authorList>
            <person name="Lanie J.A."/>
            <person name="Ng W.-L."/>
            <person name="Kazmierczak K.M."/>
            <person name="Andrzejewski T.M."/>
            <person name="Davidsen T.M."/>
            <person name="Wayne K.J."/>
            <person name="Tettelin H."/>
            <person name="Glass J.I."/>
            <person name="Rusch D."/>
            <person name="Podicherti R."/>
            <person name="Tsui H.-C.T."/>
            <person name="Winkler M.E."/>
        </authorList>
    </citation>
    <scope>NUCLEOTIDE SEQUENCE</scope>
</reference>
<organism evidence="2">
    <name type="scientific">marine metagenome</name>
    <dbReference type="NCBI Taxonomy" id="408172"/>
    <lineage>
        <taxon>unclassified sequences</taxon>
        <taxon>metagenomes</taxon>
        <taxon>ecological metagenomes</taxon>
    </lineage>
</organism>
<dbReference type="PROSITE" id="PS01031">
    <property type="entry name" value="SHSP"/>
    <property type="match status" value="1"/>
</dbReference>
<dbReference type="Pfam" id="PF00011">
    <property type="entry name" value="HSP20"/>
    <property type="match status" value="1"/>
</dbReference>
<evidence type="ECO:0000313" key="2">
    <source>
        <dbReference type="EMBL" id="SVB37621.1"/>
    </source>
</evidence>
<gene>
    <name evidence="2" type="ORF">METZ01_LOCUS190475</name>
</gene>
<dbReference type="PANTHER" id="PTHR47062">
    <property type="match status" value="1"/>
</dbReference>
<proteinExistence type="predicted"/>
<dbReference type="SUPFAM" id="SSF49764">
    <property type="entry name" value="HSP20-like chaperones"/>
    <property type="match status" value="1"/>
</dbReference>
<dbReference type="AlphaFoldDB" id="A0A382DIT5"/>
<evidence type="ECO:0000259" key="1">
    <source>
        <dbReference type="PROSITE" id="PS01031"/>
    </source>
</evidence>
<sequence length="140" mass="16228">MVGLRTFGGLADFENFWLGYDRFNRQFTREVLPYAEVNYPRYNIVKNEDNYKIEIGLPGWTKNDLEVSLRESILTIEGKKQDASAEYIHRGVSGKAFKRTFTLQEDLVVQDVNFKNGMLTVDIETVVPDEKKPKTFRIKG</sequence>
<protein>
    <recommendedName>
        <fullName evidence="1">SHSP domain-containing protein</fullName>
    </recommendedName>
</protein>
<name>A0A382DIT5_9ZZZZ</name>
<dbReference type="InterPro" id="IPR002068">
    <property type="entry name" value="A-crystallin/Hsp20_dom"/>
</dbReference>
<dbReference type="InterPro" id="IPR008978">
    <property type="entry name" value="HSP20-like_chaperone"/>
</dbReference>